<keyword evidence="2" id="KW-1185">Reference proteome</keyword>
<evidence type="ECO:0008006" key="3">
    <source>
        <dbReference type="Google" id="ProtNLM"/>
    </source>
</evidence>
<name>A0A7X2LXD1_9BURK</name>
<dbReference type="AlphaFoldDB" id="A0A7X2LXD1"/>
<comment type="caution">
    <text evidence="1">The sequence shown here is derived from an EMBL/GenBank/DDBJ whole genome shotgun (WGS) entry which is preliminary data.</text>
</comment>
<evidence type="ECO:0000313" key="1">
    <source>
        <dbReference type="EMBL" id="MRV76082.1"/>
    </source>
</evidence>
<dbReference type="Proteomes" id="UP000446768">
    <property type="component" value="Unassembled WGS sequence"/>
</dbReference>
<reference evidence="1 2" key="1">
    <citation type="submission" date="2019-11" db="EMBL/GenBank/DDBJ databases">
        <title>Novel species isolated from a subtropical stream in China.</title>
        <authorList>
            <person name="Lu H."/>
        </authorList>
    </citation>
    <scope>NUCLEOTIDE SEQUENCE [LARGE SCALE GENOMIC DNA]</scope>
    <source>
        <strain evidence="1 2">FT92W</strain>
    </source>
</reference>
<dbReference type="EMBL" id="WKJJ01000027">
    <property type="protein sequence ID" value="MRV76082.1"/>
    <property type="molecule type" value="Genomic_DNA"/>
</dbReference>
<evidence type="ECO:0000313" key="2">
    <source>
        <dbReference type="Proteomes" id="UP000446768"/>
    </source>
</evidence>
<sequence>MMKHASIPQFDRADPREMLDRGLLTKSVHWSYEKEWHLIGHQKGFGSVEFRPENLTGLIFGAMTPPATIQKAQTMLSKRALPLPLFQAKVSRTAFAVSIETMK</sequence>
<protein>
    <recommendedName>
        <fullName evidence="3">DUF2971 domain-containing protein</fullName>
    </recommendedName>
</protein>
<organism evidence="1 2">
    <name type="scientific">Pseudoduganella rivuli</name>
    <dbReference type="NCBI Taxonomy" id="2666085"/>
    <lineage>
        <taxon>Bacteria</taxon>
        <taxon>Pseudomonadati</taxon>
        <taxon>Pseudomonadota</taxon>
        <taxon>Betaproteobacteria</taxon>
        <taxon>Burkholderiales</taxon>
        <taxon>Oxalobacteraceae</taxon>
        <taxon>Telluria group</taxon>
        <taxon>Pseudoduganella</taxon>
    </lineage>
</organism>
<accession>A0A7X2LXD1</accession>
<dbReference type="RefSeq" id="WP_154381249.1">
    <property type="nucleotide sequence ID" value="NZ_WKJJ01000027.1"/>
</dbReference>
<proteinExistence type="predicted"/>
<gene>
    <name evidence="1" type="ORF">GJ700_30650</name>
</gene>